<sequence>MDHPVIQELLDTGRFVELKPYDPIEQGPKFTAGVLMTIEGGIRPTPTVLMSTEADIEATGSAELYSLYHLGHRLTGHSGIVHGGLLATLLDEALCRCGFCMLPHKVGVTASLNVDYRRPTHCDNWMLLHAKTTEVNGRKVWVSGATYVLPPGTEHVVGDLDKLEPTMEAKLLVVEPKWYERLLDGPATRLHEQKQVAELEQFPDQQPSV</sequence>
<dbReference type="Gene3D" id="3.10.129.10">
    <property type="entry name" value="Hotdog Thioesterase"/>
    <property type="match status" value="1"/>
</dbReference>
<reference evidence="2 3" key="1">
    <citation type="submission" date="2017-04" db="EMBL/GenBank/DDBJ databases">
        <title>Genome sequencing of [Candida] sorbophila.</title>
        <authorList>
            <person name="Ahn J.O."/>
        </authorList>
    </citation>
    <scope>NUCLEOTIDE SEQUENCE [LARGE SCALE GENOMIC DNA]</scope>
    <source>
        <strain evidence="2 3">DS02</strain>
    </source>
</reference>
<proteinExistence type="predicted"/>
<dbReference type="RefSeq" id="XP_024663205.1">
    <property type="nucleotide sequence ID" value="XM_024807437.1"/>
</dbReference>
<dbReference type="Pfam" id="PF03061">
    <property type="entry name" value="4HBT"/>
    <property type="match status" value="1"/>
</dbReference>
<accession>A0A2T0FE89</accession>
<gene>
    <name evidence="2" type="ORF">B9G98_00879</name>
</gene>
<dbReference type="CDD" id="cd03443">
    <property type="entry name" value="PaaI_thioesterase"/>
    <property type="match status" value="1"/>
</dbReference>
<dbReference type="Proteomes" id="UP000238350">
    <property type="component" value="Unassembled WGS sequence"/>
</dbReference>
<feature type="domain" description="Thioesterase" evidence="1">
    <location>
        <begin position="79"/>
        <end position="139"/>
    </location>
</feature>
<organism evidence="2 3">
    <name type="scientific">Wickerhamiella sorbophila</name>
    <dbReference type="NCBI Taxonomy" id="45607"/>
    <lineage>
        <taxon>Eukaryota</taxon>
        <taxon>Fungi</taxon>
        <taxon>Dikarya</taxon>
        <taxon>Ascomycota</taxon>
        <taxon>Saccharomycotina</taxon>
        <taxon>Dipodascomycetes</taxon>
        <taxon>Dipodascales</taxon>
        <taxon>Trichomonascaceae</taxon>
        <taxon>Wickerhamiella</taxon>
    </lineage>
</organism>
<dbReference type="STRING" id="45607.A0A2T0FE89"/>
<dbReference type="PANTHER" id="PTHR47260">
    <property type="entry name" value="UPF0644 PROTEIN PB2B4.06"/>
    <property type="match status" value="1"/>
</dbReference>
<evidence type="ECO:0000313" key="3">
    <source>
        <dbReference type="Proteomes" id="UP000238350"/>
    </source>
</evidence>
<dbReference type="SUPFAM" id="SSF54637">
    <property type="entry name" value="Thioesterase/thiol ester dehydrase-isomerase"/>
    <property type="match status" value="1"/>
</dbReference>
<dbReference type="OrthoDB" id="506431at2759"/>
<dbReference type="EMBL" id="NDIQ01000001">
    <property type="protein sequence ID" value="PRT53259.1"/>
    <property type="molecule type" value="Genomic_DNA"/>
</dbReference>
<dbReference type="AlphaFoldDB" id="A0A2T0FE89"/>
<comment type="caution">
    <text evidence="2">The sequence shown here is derived from an EMBL/GenBank/DDBJ whole genome shotgun (WGS) entry which is preliminary data.</text>
</comment>
<dbReference type="PANTHER" id="PTHR47260:SF1">
    <property type="entry name" value="UPF0644 PROTEIN PB2B4.06"/>
    <property type="match status" value="1"/>
</dbReference>
<dbReference type="GeneID" id="36514628"/>
<evidence type="ECO:0000313" key="2">
    <source>
        <dbReference type="EMBL" id="PRT53259.1"/>
    </source>
</evidence>
<dbReference type="InterPro" id="IPR029069">
    <property type="entry name" value="HotDog_dom_sf"/>
</dbReference>
<dbReference type="InterPro" id="IPR006683">
    <property type="entry name" value="Thioestr_dom"/>
</dbReference>
<keyword evidence="3" id="KW-1185">Reference proteome</keyword>
<protein>
    <recommendedName>
        <fullName evidence="1">Thioesterase domain-containing protein</fullName>
    </recommendedName>
</protein>
<name>A0A2T0FE89_9ASCO</name>
<evidence type="ECO:0000259" key="1">
    <source>
        <dbReference type="Pfam" id="PF03061"/>
    </source>
</evidence>
<dbReference type="InterPro" id="IPR052061">
    <property type="entry name" value="PTE-AB_protein"/>
</dbReference>